<dbReference type="Proteomes" id="UP000277582">
    <property type="component" value="Unassembled WGS sequence"/>
</dbReference>
<comment type="caution">
    <text evidence="2">The sequence shown here is derived from an EMBL/GenBank/DDBJ whole genome shotgun (WGS) entry which is preliminary data.</text>
</comment>
<reference evidence="2 3" key="1">
    <citation type="submission" date="2018-10" db="EMBL/GenBank/DDBJ databases">
        <title>Co-occurring genomic capacity for anaerobic methane metabolism and dissimilatory sulfite reduction discovered in the Korarchaeota.</title>
        <authorList>
            <person name="Mckay L.J."/>
            <person name="Dlakic M."/>
            <person name="Fields M.W."/>
            <person name="Delmont T.O."/>
            <person name="Eren A.M."/>
            <person name="Jay Z.J."/>
            <person name="Klingelsmith K.B."/>
            <person name="Rusch D.B."/>
            <person name="Inskeep W.P."/>
        </authorList>
    </citation>
    <scope>NUCLEOTIDE SEQUENCE [LARGE SCALE GENOMIC DNA]</scope>
    <source>
        <strain evidence="2 3">MDKW</strain>
    </source>
</reference>
<evidence type="ECO:0008006" key="4">
    <source>
        <dbReference type="Google" id="ProtNLM"/>
    </source>
</evidence>
<sequence>MYRKGRLFEYKVRDKLLEMGFAVFRCAGSKPFDLIAIRPDGKVFLIECKRSKKPTKKEIEENKAYAEQYRAEYVVITPEDLKNIEGKLTR</sequence>
<evidence type="ECO:0000313" key="2">
    <source>
        <dbReference type="EMBL" id="RSN73371.1"/>
    </source>
</evidence>
<comment type="catalytic activity">
    <reaction evidence="1">
        <text>Endonucleolytic cleavage at a junction such as a reciprocal single-stranded crossover between two homologous DNA duplexes (Holliday junction).</text>
        <dbReference type="EC" id="3.1.21.10"/>
    </reaction>
</comment>
<gene>
    <name evidence="2" type="ORF">D6D85_10665</name>
</gene>
<dbReference type="InterPro" id="IPR002732">
    <property type="entry name" value="Hjc"/>
</dbReference>
<dbReference type="Pfam" id="PF01870">
    <property type="entry name" value="Hjc"/>
    <property type="match status" value="1"/>
</dbReference>
<dbReference type="SUPFAM" id="SSF52980">
    <property type="entry name" value="Restriction endonuclease-like"/>
    <property type="match status" value="1"/>
</dbReference>
<proteinExistence type="predicted"/>
<dbReference type="AlphaFoldDB" id="A0A3R9PH37"/>
<dbReference type="Gene3D" id="3.40.1350.10">
    <property type="match status" value="1"/>
</dbReference>
<dbReference type="EMBL" id="RCOS01000121">
    <property type="protein sequence ID" value="RSN73371.1"/>
    <property type="molecule type" value="Genomic_DNA"/>
</dbReference>
<dbReference type="RefSeq" id="WP_125671952.1">
    <property type="nucleotide sequence ID" value="NZ_RCOS01000121.1"/>
</dbReference>
<name>A0A3R9PH37_9CREN</name>
<protein>
    <recommendedName>
        <fullName evidence="4">VRR-NUC domain-containing protein</fullName>
    </recommendedName>
</protein>
<dbReference type="GO" id="GO:0003676">
    <property type="term" value="F:nucleic acid binding"/>
    <property type="evidence" value="ECO:0007669"/>
    <property type="project" value="InterPro"/>
</dbReference>
<dbReference type="OrthoDB" id="34330at2157"/>
<organism evidence="2 3">
    <name type="scientific">Candidatus Methanodesulfokora washburnensis</name>
    <dbReference type="NCBI Taxonomy" id="2478471"/>
    <lineage>
        <taxon>Archaea</taxon>
        <taxon>Thermoproteota</taxon>
        <taxon>Candidatus Korarchaeia</taxon>
        <taxon>Candidatus Korarchaeia incertae sedis</taxon>
        <taxon>Candidatus Methanodesulfokora</taxon>
    </lineage>
</organism>
<evidence type="ECO:0000256" key="1">
    <source>
        <dbReference type="ARBA" id="ARBA00029354"/>
    </source>
</evidence>
<dbReference type="GO" id="GO:0008821">
    <property type="term" value="F:crossover junction DNA endonuclease activity"/>
    <property type="evidence" value="ECO:0007669"/>
    <property type="project" value="UniProtKB-EC"/>
</dbReference>
<dbReference type="InterPro" id="IPR011335">
    <property type="entry name" value="Restrct_endonuc-II-like"/>
</dbReference>
<evidence type="ECO:0000313" key="3">
    <source>
        <dbReference type="Proteomes" id="UP000277582"/>
    </source>
</evidence>
<keyword evidence="3" id="KW-1185">Reference proteome</keyword>
<dbReference type="InterPro" id="IPR011856">
    <property type="entry name" value="tRNA_endonuc-like_dom_sf"/>
</dbReference>
<accession>A0A3R9PH37</accession>